<keyword evidence="3" id="KW-1185">Reference proteome</keyword>
<dbReference type="PANTHER" id="PTHR28457">
    <property type="entry name" value="COILED-COIL DOMAIN-CONTAINING PROTEIN 189"/>
    <property type="match status" value="1"/>
</dbReference>
<sequence length="310" mass="35175">YKMATITTNDVQIIGSLNRDEGHKRLATCLGWKAFDEDFDLRSSILLDYLYDNLMFAIAKGFPWSQVLHVLHLVLDVHNDSIGKELVDVIKCYTSKAAQFSDRISENNIKIFTTNYFSTYLTHYKLYKYVFSVEQERNFYSYDLQVDVPIPPLPLKDSKEHNIWEYEKKIADIEAVEEKTKAERGLDFENTITEDHELLSKTFKEGCVPGDEEENAVKISREAIVKLIADAAKAHATAATHSIVANIESVLEDLEFKLEKTSLPRPQALGPPPRFRGKTPLSRAKQGGKSPSREKSPKRKGSGRSTKSKS</sequence>
<reference evidence="2" key="1">
    <citation type="submission" date="2022-03" db="EMBL/GenBank/DDBJ databases">
        <authorList>
            <person name="Martin C."/>
        </authorList>
    </citation>
    <scope>NUCLEOTIDE SEQUENCE</scope>
</reference>
<accession>A0A8J1TQU8</accession>
<dbReference type="PANTHER" id="PTHR28457:SF2">
    <property type="entry name" value="SIMILAR TO 4930578I06RIK PROTEIN"/>
    <property type="match status" value="1"/>
</dbReference>
<dbReference type="Proteomes" id="UP000749559">
    <property type="component" value="Unassembled WGS sequence"/>
</dbReference>
<feature type="compositionally biased region" description="Basic residues" evidence="1">
    <location>
        <begin position="296"/>
        <end position="310"/>
    </location>
</feature>
<dbReference type="OrthoDB" id="6103133at2759"/>
<evidence type="ECO:0000256" key="1">
    <source>
        <dbReference type="SAM" id="MobiDB-lite"/>
    </source>
</evidence>
<dbReference type="Pfam" id="PF14769">
    <property type="entry name" value="CLAMP"/>
    <property type="match status" value="1"/>
</dbReference>
<name>A0A8J1TQU8_OWEFU</name>
<comment type="caution">
    <text evidence="2">The sequence shown here is derived from an EMBL/GenBank/DDBJ whole genome shotgun (WGS) entry which is preliminary data.</text>
</comment>
<evidence type="ECO:0000313" key="3">
    <source>
        <dbReference type="Proteomes" id="UP000749559"/>
    </source>
</evidence>
<organism evidence="2 3">
    <name type="scientific">Owenia fusiformis</name>
    <name type="common">Polychaete worm</name>
    <dbReference type="NCBI Taxonomy" id="6347"/>
    <lineage>
        <taxon>Eukaryota</taxon>
        <taxon>Metazoa</taxon>
        <taxon>Spiralia</taxon>
        <taxon>Lophotrochozoa</taxon>
        <taxon>Annelida</taxon>
        <taxon>Polychaeta</taxon>
        <taxon>Sedentaria</taxon>
        <taxon>Canalipalpata</taxon>
        <taxon>Sabellida</taxon>
        <taxon>Oweniida</taxon>
        <taxon>Oweniidae</taxon>
        <taxon>Owenia</taxon>
    </lineage>
</organism>
<evidence type="ECO:0000313" key="2">
    <source>
        <dbReference type="EMBL" id="CAH1776008.1"/>
    </source>
</evidence>
<feature type="region of interest" description="Disordered" evidence="1">
    <location>
        <begin position="262"/>
        <end position="310"/>
    </location>
</feature>
<dbReference type="EMBL" id="CAIIXF020000001">
    <property type="protein sequence ID" value="CAH1776008.1"/>
    <property type="molecule type" value="Genomic_DNA"/>
</dbReference>
<dbReference type="InterPro" id="IPR032727">
    <property type="entry name" value="CLAMP"/>
</dbReference>
<proteinExistence type="predicted"/>
<gene>
    <name evidence="2" type="ORF">OFUS_LOCUS3235</name>
</gene>
<dbReference type="AlphaFoldDB" id="A0A8J1TQU8"/>
<protein>
    <submittedName>
        <fullName evidence="2">Uncharacterized protein</fullName>
    </submittedName>
</protein>
<feature type="non-terminal residue" evidence="2">
    <location>
        <position position="1"/>
    </location>
</feature>